<dbReference type="InterPro" id="IPR015330">
    <property type="entry name" value="DNA_primase/pol_bifunc_N"/>
</dbReference>
<dbReference type="SUPFAM" id="SSF56747">
    <property type="entry name" value="Prim-pol domain"/>
    <property type="match status" value="1"/>
</dbReference>
<sequence>MIPDQIERVALLGWAVYPMSATSKAGCFKGAADAATCDLDQIERWSDAYPDCNWRVVCGPSGLFALDVDRPGTHHHDGFAAMADLVSKHGPLPPRPMTRTGGSGGAALFFKHQGEKLRGMSGQPAPGLDPHRGRQAIVIPPSRHPVTGGHYRWREGCAPWEVNLPSIPGWLSAALAPAPERPFSGPWVPTSERARTAIMRAIHAIADAPSGQANVTLNKQAFRLGGWCGAGMLSQDEAESALDQAARQRNIPSREARDTIRSGITAGLKRPIQARHVGG</sequence>
<comment type="caution">
    <text evidence="2">The sequence shown here is derived from an EMBL/GenBank/DDBJ whole genome shotgun (WGS) entry which is preliminary data.</text>
</comment>
<accession>A0ABT1WAF8</accession>
<organism evidence="2 3">
    <name type="scientific">Endosaccharibacter trunci</name>
    <dbReference type="NCBI Taxonomy" id="2812733"/>
    <lineage>
        <taxon>Bacteria</taxon>
        <taxon>Pseudomonadati</taxon>
        <taxon>Pseudomonadota</taxon>
        <taxon>Alphaproteobacteria</taxon>
        <taxon>Acetobacterales</taxon>
        <taxon>Acetobacteraceae</taxon>
        <taxon>Endosaccharibacter</taxon>
    </lineage>
</organism>
<dbReference type="SMART" id="SM00943">
    <property type="entry name" value="Prim-Pol"/>
    <property type="match status" value="1"/>
</dbReference>
<evidence type="ECO:0000259" key="1">
    <source>
        <dbReference type="SMART" id="SM00943"/>
    </source>
</evidence>
<evidence type="ECO:0000313" key="2">
    <source>
        <dbReference type="EMBL" id="MCQ8279883.1"/>
    </source>
</evidence>
<keyword evidence="3" id="KW-1185">Reference proteome</keyword>
<dbReference type="Pfam" id="PF09250">
    <property type="entry name" value="Prim-Pol"/>
    <property type="match status" value="1"/>
</dbReference>
<dbReference type="Proteomes" id="UP001524587">
    <property type="component" value="Unassembled WGS sequence"/>
</dbReference>
<name>A0ABT1WAF8_9PROT</name>
<proteinExistence type="predicted"/>
<dbReference type="CDD" id="cd04859">
    <property type="entry name" value="Prim_Pol"/>
    <property type="match status" value="1"/>
</dbReference>
<feature type="domain" description="DNA primase/polymerase bifunctional N-terminal" evidence="1">
    <location>
        <begin position="6"/>
        <end position="171"/>
    </location>
</feature>
<reference evidence="2 3" key="1">
    <citation type="submission" date="2022-06" db="EMBL/GenBank/DDBJ databases">
        <title>Endosaccharibacter gen. nov., sp. nov., endophytic bacteria isolated from sugarcane.</title>
        <authorList>
            <person name="Pitiwittayakul N."/>
            <person name="Yukphan P."/>
            <person name="Charoenyingcharoen P."/>
            <person name="Tanasupawat S."/>
        </authorList>
    </citation>
    <scope>NUCLEOTIDE SEQUENCE [LARGE SCALE GENOMIC DNA]</scope>
    <source>
        <strain evidence="2 3">KSS8</strain>
    </source>
</reference>
<protein>
    <submittedName>
        <fullName evidence="2">Bifunctional DNA primase/polymerase</fullName>
    </submittedName>
</protein>
<evidence type="ECO:0000313" key="3">
    <source>
        <dbReference type="Proteomes" id="UP001524587"/>
    </source>
</evidence>
<dbReference type="EMBL" id="JAMSKV010000017">
    <property type="protein sequence ID" value="MCQ8279883.1"/>
    <property type="molecule type" value="Genomic_DNA"/>
</dbReference>
<dbReference type="RefSeq" id="WP_422865372.1">
    <property type="nucleotide sequence ID" value="NZ_JAMSKV010000017.1"/>
</dbReference>
<gene>
    <name evidence="2" type="ORF">NFI95_15670</name>
</gene>